<evidence type="ECO:0000256" key="1">
    <source>
        <dbReference type="ARBA" id="ARBA00004651"/>
    </source>
</evidence>
<dbReference type="PROSITE" id="PS50850">
    <property type="entry name" value="MFS"/>
    <property type="match status" value="1"/>
</dbReference>
<feature type="transmembrane region" description="Helical" evidence="8">
    <location>
        <begin position="151"/>
        <end position="169"/>
    </location>
</feature>
<dbReference type="InterPro" id="IPR050171">
    <property type="entry name" value="MFS_Transporters"/>
</dbReference>
<evidence type="ECO:0000313" key="10">
    <source>
        <dbReference type="EMBL" id="KTC93681.1"/>
    </source>
</evidence>
<dbReference type="OrthoDB" id="9772725at2"/>
<keyword evidence="7 8" id="KW-0472">Membrane</keyword>
<evidence type="ECO:0000259" key="9">
    <source>
        <dbReference type="PROSITE" id="PS50850"/>
    </source>
</evidence>
<name>A0A0W0TDK9_9GAMM</name>
<evidence type="ECO:0000256" key="7">
    <source>
        <dbReference type="ARBA" id="ARBA00023136"/>
    </source>
</evidence>
<feature type="transmembrane region" description="Helical" evidence="8">
    <location>
        <begin position="272"/>
        <end position="296"/>
    </location>
</feature>
<dbReference type="AlphaFoldDB" id="A0A0W0TDK9"/>
<accession>A0A0W0TDK9</accession>
<feature type="transmembrane region" description="Helical" evidence="8">
    <location>
        <begin position="175"/>
        <end position="194"/>
    </location>
</feature>
<evidence type="ECO:0000256" key="4">
    <source>
        <dbReference type="ARBA" id="ARBA00022692"/>
    </source>
</evidence>
<dbReference type="InterPro" id="IPR000109">
    <property type="entry name" value="POT_fam"/>
</dbReference>
<feature type="transmembrane region" description="Helical" evidence="8">
    <location>
        <begin position="348"/>
        <end position="370"/>
    </location>
</feature>
<dbReference type="Proteomes" id="UP000054736">
    <property type="component" value="Unassembled WGS sequence"/>
</dbReference>
<keyword evidence="2" id="KW-0813">Transport</keyword>
<dbReference type="RefSeq" id="WP_058494399.1">
    <property type="nucleotide sequence ID" value="NZ_CAAAIU010000006.1"/>
</dbReference>
<proteinExistence type="predicted"/>
<keyword evidence="5" id="KW-0571">Peptide transport</keyword>
<keyword evidence="6 8" id="KW-1133">Transmembrane helix</keyword>
<evidence type="ECO:0000256" key="8">
    <source>
        <dbReference type="SAM" id="Phobius"/>
    </source>
</evidence>
<feature type="transmembrane region" description="Helical" evidence="8">
    <location>
        <begin position="382"/>
        <end position="405"/>
    </location>
</feature>
<feature type="transmembrane region" description="Helical" evidence="8">
    <location>
        <begin position="80"/>
        <end position="101"/>
    </location>
</feature>
<comment type="subcellular location">
    <subcellularLocation>
        <location evidence="1">Cell membrane</location>
        <topology evidence="1">Multi-pass membrane protein</topology>
    </subcellularLocation>
</comment>
<comment type="caution">
    <text evidence="10">The sequence shown here is derived from an EMBL/GenBank/DDBJ whole genome shotgun (WGS) entry which is preliminary data.</text>
</comment>
<dbReference type="InterPro" id="IPR036259">
    <property type="entry name" value="MFS_trans_sf"/>
</dbReference>
<dbReference type="Gene3D" id="1.20.1250.20">
    <property type="entry name" value="MFS general substrate transporter like domains"/>
    <property type="match status" value="1"/>
</dbReference>
<dbReference type="PATRIC" id="fig|1212489.4.peg.32"/>
<dbReference type="PANTHER" id="PTHR23517:SF15">
    <property type="entry name" value="PROTON-DEPENDENT OLIGOPEPTIDE FAMILY TRANSPORT PROTEIN"/>
    <property type="match status" value="1"/>
</dbReference>
<keyword evidence="11" id="KW-1185">Reference proteome</keyword>
<dbReference type="InterPro" id="IPR005279">
    <property type="entry name" value="Dipep/tripep_permease"/>
</dbReference>
<dbReference type="GO" id="GO:0005886">
    <property type="term" value="C:plasma membrane"/>
    <property type="evidence" value="ECO:0007669"/>
    <property type="project" value="UniProtKB-SubCell"/>
</dbReference>
<dbReference type="EMBL" id="LNXY01000001">
    <property type="protein sequence ID" value="KTC93681.1"/>
    <property type="molecule type" value="Genomic_DNA"/>
</dbReference>
<feature type="transmembrane region" description="Helical" evidence="8">
    <location>
        <begin position="215"/>
        <end position="237"/>
    </location>
</feature>
<dbReference type="SUPFAM" id="SSF103473">
    <property type="entry name" value="MFS general substrate transporter"/>
    <property type="match status" value="1"/>
</dbReference>
<dbReference type="InterPro" id="IPR020846">
    <property type="entry name" value="MFS_dom"/>
</dbReference>
<dbReference type="PANTHER" id="PTHR23517">
    <property type="entry name" value="RESISTANCE PROTEIN MDTM, PUTATIVE-RELATED-RELATED"/>
    <property type="match status" value="1"/>
</dbReference>
<protein>
    <submittedName>
        <fullName evidence="10">Peptide transport protein, POT family</fullName>
    </submittedName>
</protein>
<dbReference type="NCBIfam" id="TIGR00924">
    <property type="entry name" value="yjdL_sub1_fam"/>
    <property type="match status" value="1"/>
</dbReference>
<feature type="transmembrane region" description="Helical" evidence="8">
    <location>
        <begin position="107"/>
        <end position="130"/>
    </location>
</feature>
<gene>
    <name evidence="10" type="ORF">Ldro_0031</name>
</gene>
<reference evidence="10 11" key="1">
    <citation type="submission" date="2015-11" db="EMBL/GenBank/DDBJ databases">
        <title>Genomic analysis of 38 Legionella species identifies large and diverse effector repertoires.</title>
        <authorList>
            <person name="Burstein D."/>
            <person name="Amaro F."/>
            <person name="Zusman T."/>
            <person name="Lifshitz Z."/>
            <person name="Cohen O."/>
            <person name="Gilbert J.A."/>
            <person name="Pupko T."/>
            <person name="Shuman H.A."/>
            <person name="Segal G."/>
        </authorList>
    </citation>
    <scope>NUCLEOTIDE SEQUENCE [LARGE SCALE GENOMIC DNA]</scope>
    <source>
        <strain evidence="10 11">ATCC 700990</strain>
    </source>
</reference>
<feature type="transmembrane region" description="Helical" evidence="8">
    <location>
        <begin position="21"/>
        <end position="43"/>
    </location>
</feature>
<keyword evidence="3" id="KW-1003">Cell membrane</keyword>
<feature type="transmembrane region" description="Helical" evidence="8">
    <location>
        <begin position="243"/>
        <end position="260"/>
    </location>
</feature>
<dbReference type="GO" id="GO:1904680">
    <property type="term" value="F:peptide transmembrane transporter activity"/>
    <property type="evidence" value="ECO:0007669"/>
    <property type="project" value="InterPro"/>
</dbReference>
<feature type="domain" description="Major facilitator superfamily (MFS) profile" evidence="9">
    <location>
        <begin position="17"/>
        <end position="482"/>
    </location>
</feature>
<evidence type="ECO:0000256" key="2">
    <source>
        <dbReference type="ARBA" id="ARBA00022448"/>
    </source>
</evidence>
<feature type="transmembrane region" description="Helical" evidence="8">
    <location>
        <begin position="316"/>
        <end position="336"/>
    </location>
</feature>
<keyword evidence="5" id="KW-0653">Protein transport</keyword>
<feature type="transmembrane region" description="Helical" evidence="8">
    <location>
        <begin position="417"/>
        <end position="436"/>
    </location>
</feature>
<sequence length="509" mass="56516">MSIVENNHELRIGLPQGTISLFFIQTFSILSFSVFYSTLALFITNKLGLSIQSANSITGIFLAANFALHLLGGYWGGRFLSYRALFCLGMCVQIIGCILLATVEEAYFYYGLATFLAGCGLNVTCINCMLTQRFQPKDNQRETAFLWNYSSMNFGLFIGFSLSGYFQLLQDYHRLFLFCSLGNLIALFLCLYFWPVLADQNTSYSRLKKSVQRRFSLYSMGLILTLPLLLIPLLHFANWANKLVLLIGFLMLVTIICLAFQQTTRDAREKMFAFAGLMVVGTVFWTLYLIGPMGLTHFIAHNVERHWLMLTIPPQWFQNINTLCIVIGGPSLGFLLNRMRSWGIKINIPTQFVCALLFIGLAFLVLPIGIARADSSGMVSPGWIIASFILQSAGELLISPIGYAMIGAVAPPSLQGVMMGMWMLGMGVGAALSSYSSNWMTAGGNSISPLITNPSYSSVFLKLGALAIVSSLILLIVVPKLKKWMNHQSDVEKENDLRSTMDSVIISQE</sequence>
<dbReference type="Pfam" id="PF00854">
    <property type="entry name" value="PTR2"/>
    <property type="match status" value="1"/>
</dbReference>
<evidence type="ECO:0000256" key="6">
    <source>
        <dbReference type="ARBA" id="ARBA00022989"/>
    </source>
</evidence>
<organism evidence="10 11">
    <name type="scientific">Legionella drozanskii LLAP-1</name>
    <dbReference type="NCBI Taxonomy" id="1212489"/>
    <lineage>
        <taxon>Bacteria</taxon>
        <taxon>Pseudomonadati</taxon>
        <taxon>Pseudomonadota</taxon>
        <taxon>Gammaproteobacteria</taxon>
        <taxon>Legionellales</taxon>
        <taxon>Legionellaceae</taxon>
        <taxon>Legionella</taxon>
    </lineage>
</organism>
<keyword evidence="4 8" id="KW-0812">Transmembrane</keyword>
<dbReference type="STRING" id="1212489.Ldro_0031"/>
<dbReference type="GO" id="GO:0015833">
    <property type="term" value="P:peptide transport"/>
    <property type="evidence" value="ECO:0007669"/>
    <property type="project" value="UniProtKB-KW"/>
</dbReference>
<evidence type="ECO:0000256" key="3">
    <source>
        <dbReference type="ARBA" id="ARBA00022475"/>
    </source>
</evidence>
<feature type="transmembrane region" description="Helical" evidence="8">
    <location>
        <begin position="456"/>
        <end position="478"/>
    </location>
</feature>
<evidence type="ECO:0000256" key="5">
    <source>
        <dbReference type="ARBA" id="ARBA00022856"/>
    </source>
</evidence>
<evidence type="ECO:0000313" key="11">
    <source>
        <dbReference type="Proteomes" id="UP000054736"/>
    </source>
</evidence>